<name>A0A847QZ49_9GAMM</name>
<sequence length="123" mass="13766">MLRMPRVVWMMLCVLMGAWLLPSPSIMAGSHESMSHSRALASESLHAGHHDELARPDSDASSTLDLEYLDCIDHCTLAVLPSFVEAFSTLTTYWPLLASRQPWLHHFPELVTPPPRTPTFIVS</sequence>
<reference evidence="1 2" key="1">
    <citation type="submission" date="2020-04" db="EMBL/GenBank/DDBJ databases">
        <title>Marinomonas sp. M1K-6 isolated from the deep seawater of the Mariana Trench.</title>
        <authorList>
            <person name="Li Y."/>
        </authorList>
    </citation>
    <scope>NUCLEOTIDE SEQUENCE [LARGE SCALE GENOMIC DNA]</scope>
    <source>
        <strain evidence="1 2">M1K-6</strain>
    </source>
</reference>
<evidence type="ECO:0000313" key="1">
    <source>
        <dbReference type="EMBL" id="NLQ18519.1"/>
    </source>
</evidence>
<gene>
    <name evidence="1" type="ORF">HGG82_12965</name>
</gene>
<dbReference type="EMBL" id="JABAEK010000015">
    <property type="protein sequence ID" value="NLQ18519.1"/>
    <property type="molecule type" value="Genomic_DNA"/>
</dbReference>
<comment type="caution">
    <text evidence="1">The sequence shown here is derived from an EMBL/GenBank/DDBJ whole genome shotgun (WGS) entry which is preliminary data.</text>
</comment>
<keyword evidence="2" id="KW-1185">Reference proteome</keyword>
<accession>A0A847QZ49</accession>
<dbReference type="AlphaFoldDB" id="A0A847QZ49"/>
<dbReference type="RefSeq" id="WP_168826350.1">
    <property type="nucleotide sequence ID" value="NZ_CP073013.1"/>
</dbReference>
<dbReference type="Proteomes" id="UP000586067">
    <property type="component" value="Unassembled WGS sequence"/>
</dbReference>
<protein>
    <submittedName>
        <fullName evidence="1">Uncharacterized protein</fullName>
    </submittedName>
</protein>
<proteinExistence type="predicted"/>
<organism evidence="1 2">
    <name type="scientific">Marinomonas profundi</name>
    <dbReference type="NCBI Taxonomy" id="2726122"/>
    <lineage>
        <taxon>Bacteria</taxon>
        <taxon>Pseudomonadati</taxon>
        <taxon>Pseudomonadota</taxon>
        <taxon>Gammaproteobacteria</taxon>
        <taxon>Oceanospirillales</taxon>
        <taxon>Oceanospirillaceae</taxon>
        <taxon>Marinomonas</taxon>
    </lineage>
</organism>
<evidence type="ECO:0000313" key="2">
    <source>
        <dbReference type="Proteomes" id="UP000586067"/>
    </source>
</evidence>